<feature type="chain" id="PRO_5040807692" evidence="2">
    <location>
        <begin position="20"/>
        <end position="163"/>
    </location>
</feature>
<name>A0A9X1QT83_9CORY</name>
<dbReference type="InterPro" id="IPR007969">
    <property type="entry name" value="DUF732"/>
</dbReference>
<sequence length="163" mass="16973">MRRLLTALCGVALAGGLVACGGDATVDNAGAPSSVAPLTRENTKESSTESSSDSTSSSLPAPAREPSQGGEDRGAREVQNAPEAQHRTEEERQFLDALTKEGLDVKDLEDTLVASAQNVCGNPEQSGTLINAVAGQLVEQQRTSKSVEDVASLIEKTAQKAYC</sequence>
<dbReference type="AlphaFoldDB" id="A0A9X1QT83"/>
<protein>
    <submittedName>
        <fullName evidence="4">DUF732 domain-containing protein</fullName>
    </submittedName>
</protein>
<evidence type="ECO:0000256" key="1">
    <source>
        <dbReference type="SAM" id="MobiDB-lite"/>
    </source>
</evidence>
<feature type="signal peptide" evidence="2">
    <location>
        <begin position="1"/>
        <end position="19"/>
    </location>
</feature>
<feature type="compositionally biased region" description="Low complexity" evidence="1">
    <location>
        <begin position="48"/>
        <end position="58"/>
    </location>
</feature>
<gene>
    <name evidence="4" type="ORF">L1O03_09130</name>
</gene>
<accession>A0A9X1QT83</accession>
<feature type="region of interest" description="Disordered" evidence="1">
    <location>
        <begin position="29"/>
        <end position="93"/>
    </location>
</feature>
<dbReference type="Pfam" id="PF05305">
    <property type="entry name" value="DUF732"/>
    <property type="match status" value="1"/>
</dbReference>
<organism evidence="4 5">
    <name type="scientific">Corynebacterium uropygiale</name>
    <dbReference type="NCBI Taxonomy" id="1775911"/>
    <lineage>
        <taxon>Bacteria</taxon>
        <taxon>Bacillati</taxon>
        <taxon>Actinomycetota</taxon>
        <taxon>Actinomycetes</taxon>
        <taxon>Mycobacteriales</taxon>
        <taxon>Corynebacteriaceae</taxon>
        <taxon>Corynebacterium</taxon>
    </lineage>
</organism>
<dbReference type="EMBL" id="JAKGSI010000004">
    <property type="protein sequence ID" value="MCF4007333.1"/>
    <property type="molecule type" value="Genomic_DNA"/>
</dbReference>
<dbReference type="Proteomes" id="UP001139336">
    <property type="component" value="Unassembled WGS sequence"/>
</dbReference>
<feature type="domain" description="DUF732" evidence="3">
    <location>
        <begin position="91"/>
        <end position="163"/>
    </location>
</feature>
<keyword evidence="2" id="KW-0732">Signal</keyword>
<reference evidence="4" key="1">
    <citation type="submission" date="2022-01" db="EMBL/GenBank/DDBJ databases">
        <title>Corynebacterium sp. nov isolated from isolated from the feces of the greater white-fronted geese (Anser albifrons) at Poyang Lake, PR China.</title>
        <authorList>
            <person name="Liu Q."/>
        </authorList>
    </citation>
    <scope>NUCLEOTIDE SEQUENCE</scope>
    <source>
        <strain evidence="4">JCM 32435</strain>
    </source>
</reference>
<keyword evidence="5" id="KW-1185">Reference proteome</keyword>
<comment type="caution">
    <text evidence="4">The sequence shown here is derived from an EMBL/GenBank/DDBJ whole genome shotgun (WGS) entry which is preliminary data.</text>
</comment>
<dbReference type="RefSeq" id="WP_236119471.1">
    <property type="nucleotide sequence ID" value="NZ_JAKGSI010000004.1"/>
</dbReference>
<evidence type="ECO:0000313" key="5">
    <source>
        <dbReference type="Proteomes" id="UP001139336"/>
    </source>
</evidence>
<feature type="compositionally biased region" description="Basic and acidic residues" evidence="1">
    <location>
        <begin position="84"/>
        <end position="93"/>
    </location>
</feature>
<evidence type="ECO:0000259" key="3">
    <source>
        <dbReference type="Pfam" id="PF05305"/>
    </source>
</evidence>
<evidence type="ECO:0000313" key="4">
    <source>
        <dbReference type="EMBL" id="MCF4007333.1"/>
    </source>
</evidence>
<proteinExistence type="predicted"/>
<dbReference type="PROSITE" id="PS51257">
    <property type="entry name" value="PROKAR_LIPOPROTEIN"/>
    <property type="match status" value="1"/>
</dbReference>
<evidence type="ECO:0000256" key="2">
    <source>
        <dbReference type="SAM" id="SignalP"/>
    </source>
</evidence>